<sequence length="99" mass="11663">MKKNIVGLLIILLCFFASCRTEEPILPEEPALPQVSTLPEDITEIPPLQKSLHQRYPPMRRSFYSYLRNVIKNMKRKDSVWVFPMESFEIFIISTMTMK</sequence>
<name>A0A839K109_9FIRM</name>
<comment type="caution">
    <text evidence="2">The sequence shown here is derived from an EMBL/GenBank/DDBJ whole genome shotgun (WGS) entry which is preliminary data.</text>
</comment>
<keyword evidence="3" id="KW-1185">Reference proteome</keyword>
<feature type="signal peptide" evidence="1">
    <location>
        <begin position="1"/>
        <end position="19"/>
    </location>
</feature>
<evidence type="ECO:0000313" key="3">
    <source>
        <dbReference type="Proteomes" id="UP000574276"/>
    </source>
</evidence>
<dbReference type="RefSeq" id="WP_228352974.1">
    <property type="nucleotide sequence ID" value="NZ_JACEGA010000001.1"/>
</dbReference>
<protein>
    <recommendedName>
        <fullName evidence="4">Lipoprotein</fullName>
    </recommendedName>
</protein>
<accession>A0A839K109</accession>
<dbReference type="Proteomes" id="UP000574276">
    <property type="component" value="Unassembled WGS sequence"/>
</dbReference>
<feature type="chain" id="PRO_5038472134" description="Lipoprotein" evidence="1">
    <location>
        <begin position="20"/>
        <end position="99"/>
    </location>
</feature>
<evidence type="ECO:0000256" key="1">
    <source>
        <dbReference type="SAM" id="SignalP"/>
    </source>
</evidence>
<dbReference type="PROSITE" id="PS51257">
    <property type="entry name" value="PROKAR_LIPOPROTEIN"/>
    <property type="match status" value="1"/>
</dbReference>
<evidence type="ECO:0008006" key="4">
    <source>
        <dbReference type="Google" id="ProtNLM"/>
    </source>
</evidence>
<organism evidence="2 3">
    <name type="scientific">Variimorphobacter saccharofermentans</name>
    <dbReference type="NCBI Taxonomy" id="2755051"/>
    <lineage>
        <taxon>Bacteria</taxon>
        <taxon>Bacillati</taxon>
        <taxon>Bacillota</taxon>
        <taxon>Clostridia</taxon>
        <taxon>Lachnospirales</taxon>
        <taxon>Lachnospiraceae</taxon>
        <taxon>Variimorphobacter</taxon>
    </lineage>
</organism>
<dbReference type="EMBL" id="JACEGA010000001">
    <property type="protein sequence ID" value="MBB2183306.1"/>
    <property type="molecule type" value="Genomic_DNA"/>
</dbReference>
<gene>
    <name evidence="2" type="ORF">H0486_10485</name>
</gene>
<proteinExistence type="predicted"/>
<dbReference type="AlphaFoldDB" id="A0A839K109"/>
<reference evidence="2 3" key="1">
    <citation type="submission" date="2020-07" db="EMBL/GenBank/DDBJ databases">
        <title>Characterization and genome sequencing of isolate MD1, a novel member within the family Lachnospiraceae.</title>
        <authorList>
            <person name="Rettenmaier R."/>
            <person name="Di Bello L."/>
            <person name="Zinser C."/>
            <person name="Scheitz K."/>
            <person name="Liebl W."/>
            <person name="Zverlov V."/>
        </authorList>
    </citation>
    <scope>NUCLEOTIDE SEQUENCE [LARGE SCALE GENOMIC DNA]</scope>
    <source>
        <strain evidence="2 3">MD1</strain>
    </source>
</reference>
<keyword evidence="1" id="KW-0732">Signal</keyword>
<evidence type="ECO:0000313" key="2">
    <source>
        <dbReference type="EMBL" id="MBB2183306.1"/>
    </source>
</evidence>